<evidence type="ECO:0008006" key="4">
    <source>
        <dbReference type="Google" id="ProtNLM"/>
    </source>
</evidence>
<feature type="compositionally biased region" description="Basic and acidic residues" evidence="1">
    <location>
        <begin position="354"/>
        <end position="366"/>
    </location>
</feature>
<feature type="region of interest" description="Disordered" evidence="1">
    <location>
        <begin position="1"/>
        <end position="22"/>
    </location>
</feature>
<feature type="compositionally biased region" description="Low complexity" evidence="1">
    <location>
        <begin position="636"/>
        <end position="647"/>
    </location>
</feature>
<feature type="compositionally biased region" description="Basic and acidic residues" evidence="1">
    <location>
        <begin position="56"/>
        <end position="85"/>
    </location>
</feature>
<dbReference type="OrthoDB" id="19159at2759"/>
<feature type="compositionally biased region" description="Low complexity" evidence="1">
    <location>
        <begin position="36"/>
        <end position="50"/>
    </location>
</feature>
<dbReference type="PANTHER" id="PTHR35140:SF1">
    <property type="entry name" value="MITOTIC CHECK POINT PROTEIN BFA1"/>
    <property type="match status" value="1"/>
</dbReference>
<feature type="region of interest" description="Disordered" evidence="1">
    <location>
        <begin position="211"/>
        <end position="252"/>
    </location>
</feature>
<protein>
    <recommendedName>
        <fullName evidence="4">Cytokinesis regulator</fullName>
    </recommendedName>
</protein>
<feature type="region of interest" description="Disordered" evidence="1">
    <location>
        <begin position="441"/>
        <end position="663"/>
    </location>
</feature>
<evidence type="ECO:0000313" key="3">
    <source>
        <dbReference type="Proteomes" id="UP000078544"/>
    </source>
</evidence>
<sequence>MEPLRLKTPRPVDNEIENWDDDEDLVIEGDELFFRSSVSTTTGPSSSQPASRPPSRRRDSTSSHMSFRSEIDSLGSEEKQFHLPGDDEASTMDAIAAAEYIGVPLPRNVPSSALIGGTIRRLGGRKIKKIIQEDWEHDLKFPDDNLALNLKPKNNADFPETLRQVSGSSITSSPTRSTTSAASLPQSTPSVRPGTSVLASALSLEKFKETDDDDDFLGKGDATIKASRGRAAPHPVSYITPPTPQKKSQENIQDVEDDFEQDLELPSDGQLRLSIKKEILKTPSSSTDDLDWGEGSLGTRYGGTRRDGRSSSASNVSNASPSISSSMTAESEDENLDGIVLPCGPFNFRERLQQRKKSISPERIPEEAVSPKSVPPANRPARAEADRDDFFDGLDIGDGNVFGPGRLTLHRNIKLKQRQPTSPARPKAAVSLTFTNKPVATQTRISRLSHERAHSTSLEPVYESGGSSAPWRNSRRHSQSRTGHSHQSSVASLPTPTTTTITSPGRQFPPSAPRNRSSFSSLKSEASTTSSQLLRQKRSLPAVRGWNPQAKPMAHSAYRPPSRTETGRPRSGSRPKTPVERQRSGLADSPASLARKPQPFLPSGAPQSKTQQVASKTMRQFRRHDSDNSIDIRTVSRPYSRSGARSPSPRRHRGSSDTWERPNRLPRLYKKHFGDGSELDGFDDLPTSREFENRFLKQPVAGGAKATIRSRLHQHNLPDRTVTPAPFSPLKATATPHFARDTAASRIARETSLAHRAPSHGPLATLSAQREGPLGNKSNIHPQPHLPQSTVRSVKRKTKRPQQLKPHLITNLNLEKSSRVYEGMFYNAETQRWEGNENALHGFDAAVTTPTPSAATHFSREKDLITPRPALITNFGATKGVQVVHGGMVFDPESMSWQKIDVRGKRPSTVSEDADAFEDEGDVFKDIPDLDDVPAEEERRPGGRVSDIKDDWLVGEEFDVGPEFVKRQREEEERWRRKCEKWVANGPRDGEMWRWTIRDLVSQFDDLRM</sequence>
<dbReference type="InterPro" id="IPR034586">
    <property type="entry name" value="Bfa1/Byr4"/>
</dbReference>
<keyword evidence="3" id="KW-1185">Reference proteome</keyword>
<feature type="region of interest" description="Disordered" evidence="1">
    <location>
        <begin position="164"/>
        <end position="194"/>
    </location>
</feature>
<feature type="compositionally biased region" description="Low complexity" evidence="1">
    <location>
        <begin position="517"/>
        <end position="531"/>
    </location>
</feature>
<dbReference type="AlphaFoldDB" id="A0A168E6P3"/>
<dbReference type="GO" id="GO:0031578">
    <property type="term" value="P:mitotic spindle orientation checkpoint signaling"/>
    <property type="evidence" value="ECO:0007669"/>
    <property type="project" value="TreeGrafter"/>
</dbReference>
<feature type="region of interest" description="Disordered" evidence="1">
    <location>
        <begin position="282"/>
        <end position="335"/>
    </location>
</feature>
<evidence type="ECO:0000313" key="2">
    <source>
        <dbReference type="EMBL" id="KZZ98475.1"/>
    </source>
</evidence>
<feature type="compositionally biased region" description="Low complexity" evidence="1">
    <location>
        <begin position="310"/>
        <end position="326"/>
    </location>
</feature>
<feature type="compositionally biased region" description="Polar residues" evidence="1">
    <location>
        <begin position="605"/>
        <end position="618"/>
    </location>
</feature>
<dbReference type="PANTHER" id="PTHR35140">
    <property type="entry name" value="MITOTIC CHECK POINT PROTEIN BFA1"/>
    <property type="match status" value="1"/>
</dbReference>
<feature type="compositionally biased region" description="Basic and acidic residues" evidence="1">
    <location>
        <begin position="654"/>
        <end position="663"/>
    </location>
</feature>
<gene>
    <name evidence="2" type="ORF">AAL_02993</name>
</gene>
<dbReference type="GO" id="GO:0044732">
    <property type="term" value="C:mitotic spindle pole body"/>
    <property type="evidence" value="ECO:0007669"/>
    <property type="project" value="TreeGrafter"/>
</dbReference>
<dbReference type="GO" id="GO:0005096">
    <property type="term" value="F:GTPase activator activity"/>
    <property type="evidence" value="ECO:0007669"/>
    <property type="project" value="InterPro"/>
</dbReference>
<name>A0A168E6P3_9HYPO</name>
<reference evidence="2 3" key="1">
    <citation type="journal article" date="2016" name="Genome Biol. Evol.">
        <title>Divergent and convergent evolution of fungal pathogenicity.</title>
        <authorList>
            <person name="Shang Y."/>
            <person name="Xiao G."/>
            <person name="Zheng P."/>
            <person name="Cen K."/>
            <person name="Zhan S."/>
            <person name="Wang C."/>
        </authorList>
    </citation>
    <scope>NUCLEOTIDE SEQUENCE [LARGE SCALE GENOMIC DNA]</scope>
    <source>
        <strain evidence="2 3">RCEF 2490</strain>
    </source>
</reference>
<dbReference type="STRING" id="1081109.A0A168E6P3"/>
<accession>A0A168E6P3</accession>
<proteinExistence type="predicted"/>
<feature type="compositionally biased region" description="Low complexity" evidence="1">
    <location>
        <begin position="166"/>
        <end position="183"/>
    </location>
</feature>
<feature type="region of interest" description="Disordered" evidence="1">
    <location>
        <begin position="36"/>
        <end position="88"/>
    </location>
</feature>
<feature type="compositionally biased region" description="Basic residues" evidence="1">
    <location>
        <begin position="793"/>
        <end position="802"/>
    </location>
</feature>
<evidence type="ECO:0000256" key="1">
    <source>
        <dbReference type="SAM" id="MobiDB-lite"/>
    </source>
</evidence>
<feature type="region of interest" description="Disordered" evidence="1">
    <location>
        <begin position="772"/>
        <end position="803"/>
    </location>
</feature>
<feature type="compositionally biased region" description="Polar residues" evidence="1">
    <location>
        <begin position="480"/>
        <end position="492"/>
    </location>
</feature>
<feature type="compositionally biased region" description="Low complexity" evidence="1">
    <location>
        <begin position="494"/>
        <end position="504"/>
    </location>
</feature>
<feature type="compositionally biased region" description="Polar residues" evidence="1">
    <location>
        <begin position="776"/>
        <end position="792"/>
    </location>
</feature>
<comment type="caution">
    <text evidence="2">The sequence shown here is derived from an EMBL/GenBank/DDBJ whole genome shotgun (WGS) entry which is preliminary data.</text>
</comment>
<feature type="region of interest" description="Disordered" evidence="1">
    <location>
        <begin position="354"/>
        <end position="386"/>
    </location>
</feature>
<dbReference type="EMBL" id="AZGY01000005">
    <property type="protein sequence ID" value="KZZ98475.1"/>
    <property type="molecule type" value="Genomic_DNA"/>
</dbReference>
<dbReference type="Proteomes" id="UP000078544">
    <property type="component" value="Unassembled WGS sequence"/>
</dbReference>
<organism evidence="2 3">
    <name type="scientific">Moelleriella libera RCEF 2490</name>
    <dbReference type="NCBI Taxonomy" id="1081109"/>
    <lineage>
        <taxon>Eukaryota</taxon>
        <taxon>Fungi</taxon>
        <taxon>Dikarya</taxon>
        <taxon>Ascomycota</taxon>
        <taxon>Pezizomycotina</taxon>
        <taxon>Sordariomycetes</taxon>
        <taxon>Hypocreomycetidae</taxon>
        <taxon>Hypocreales</taxon>
        <taxon>Clavicipitaceae</taxon>
        <taxon>Moelleriella</taxon>
    </lineage>
</organism>
<dbReference type="GO" id="GO:1990334">
    <property type="term" value="C:Bfa1-Bub2 complex"/>
    <property type="evidence" value="ECO:0007669"/>
    <property type="project" value="InterPro"/>
</dbReference>